<feature type="region of interest" description="Disordered" evidence="7">
    <location>
        <begin position="1"/>
        <end position="37"/>
    </location>
</feature>
<dbReference type="PANTHER" id="PTHR45664:SF12">
    <property type="entry name" value="PANCREAS_DUODENUM HOMEOBOX PROTEIN 1"/>
    <property type="match status" value="1"/>
</dbReference>
<dbReference type="PROSITE" id="PS50071">
    <property type="entry name" value="HOMEOBOX_2"/>
    <property type="match status" value="1"/>
</dbReference>
<feature type="region of interest" description="Disordered" evidence="7">
    <location>
        <begin position="205"/>
        <end position="257"/>
    </location>
</feature>
<organism evidence="9 10">
    <name type="scientific">Henosepilachna vigintioctopunctata</name>
    <dbReference type="NCBI Taxonomy" id="420089"/>
    <lineage>
        <taxon>Eukaryota</taxon>
        <taxon>Metazoa</taxon>
        <taxon>Ecdysozoa</taxon>
        <taxon>Arthropoda</taxon>
        <taxon>Hexapoda</taxon>
        <taxon>Insecta</taxon>
        <taxon>Pterygota</taxon>
        <taxon>Neoptera</taxon>
        <taxon>Endopterygota</taxon>
        <taxon>Coleoptera</taxon>
        <taxon>Polyphaga</taxon>
        <taxon>Cucujiformia</taxon>
        <taxon>Coccinelloidea</taxon>
        <taxon>Coccinellidae</taxon>
        <taxon>Epilachninae</taxon>
        <taxon>Epilachnini</taxon>
        <taxon>Henosepilachna</taxon>
    </lineage>
</organism>
<dbReference type="InterPro" id="IPR009057">
    <property type="entry name" value="Homeodomain-like_sf"/>
</dbReference>
<dbReference type="AlphaFoldDB" id="A0AAW1UHF1"/>
<name>A0AAW1UHF1_9CUCU</name>
<dbReference type="EMBL" id="JARQZJ010000061">
    <property type="protein sequence ID" value="KAK9879151.1"/>
    <property type="molecule type" value="Genomic_DNA"/>
</dbReference>
<dbReference type="CDD" id="cd00086">
    <property type="entry name" value="homeodomain"/>
    <property type="match status" value="1"/>
</dbReference>
<evidence type="ECO:0000313" key="10">
    <source>
        <dbReference type="Proteomes" id="UP001431783"/>
    </source>
</evidence>
<keyword evidence="10" id="KW-1185">Reference proteome</keyword>
<keyword evidence="3 5" id="KW-0371">Homeobox</keyword>
<evidence type="ECO:0000259" key="8">
    <source>
        <dbReference type="PROSITE" id="PS50071"/>
    </source>
</evidence>
<comment type="subcellular location">
    <subcellularLocation>
        <location evidence="1 5 6">Nucleus</location>
    </subcellularLocation>
</comment>
<dbReference type="PANTHER" id="PTHR45664">
    <property type="entry name" value="PROTEIN ZERKNUELLT 1-RELATED"/>
    <property type="match status" value="1"/>
</dbReference>
<reference evidence="9 10" key="1">
    <citation type="submission" date="2023-03" db="EMBL/GenBank/DDBJ databases">
        <title>Genome insight into feeding habits of ladybird beetles.</title>
        <authorList>
            <person name="Li H.-S."/>
            <person name="Huang Y.-H."/>
            <person name="Pang H."/>
        </authorList>
    </citation>
    <scope>NUCLEOTIDE SEQUENCE [LARGE SCALE GENOMIC DNA]</scope>
    <source>
        <strain evidence="9">SYSU_2023b</strain>
        <tissue evidence="9">Whole body</tissue>
    </source>
</reference>
<comment type="caution">
    <text evidence="9">The sequence shown here is derived from an EMBL/GenBank/DDBJ whole genome shotgun (WGS) entry which is preliminary data.</text>
</comment>
<dbReference type="Proteomes" id="UP001431783">
    <property type="component" value="Unassembled WGS sequence"/>
</dbReference>
<feature type="DNA-binding region" description="Homeobox" evidence="5">
    <location>
        <begin position="148"/>
        <end position="207"/>
    </location>
</feature>
<dbReference type="SMART" id="SM00389">
    <property type="entry name" value="HOX"/>
    <property type="match status" value="1"/>
</dbReference>
<evidence type="ECO:0000256" key="6">
    <source>
        <dbReference type="RuleBase" id="RU000682"/>
    </source>
</evidence>
<dbReference type="PRINTS" id="PR00024">
    <property type="entry name" value="HOMEOBOX"/>
</dbReference>
<keyword evidence="2 5" id="KW-0238">DNA-binding</keyword>
<evidence type="ECO:0000256" key="7">
    <source>
        <dbReference type="SAM" id="MobiDB-lite"/>
    </source>
</evidence>
<evidence type="ECO:0000256" key="2">
    <source>
        <dbReference type="ARBA" id="ARBA00023125"/>
    </source>
</evidence>
<evidence type="ECO:0000256" key="4">
    <source>
        <dbReference type="ARBA" id="ARBA00023242"/>
    </source>
</evidence>
<dbReference type="InterPro" id="IPR017970">
    <property type="entry name" value="Homeobox_CS"/>
</dbReference>
<dbReference type="PROSITE" id="PS00027">
    <property type="entry name" value="HOMEOBOX_1"/>
    <property type="match status" value="1"/>
</dbReference>
<dbReference type="GO" id="GO:0045944">
    <property type="term" value="P:positive regulation of transcription by RNA polymerase II"/>
    <property type="evidence" value="ECO:0007669"/>
    <property type="project" value="UniProtKB-ARBA"/>
</dbReference>
<evidence type="ECO:0000256" key="1">
    <source>
        <dbReference type="ARBA" id="ARBA00004123"/>
    </source>
</evidence>
<sequence length="359" mass="40521">MMNSGRDERVESINEPQEDIKYPSSKDLHSKESSGEVCNNVNSNSKIMNMMFETNPLRNLSNDSGYSTSASNQVSDINNVSMAYSDYTNNYGNLSEYYEMNQNFAVSHQPLENWQTFRGNDLNAIEQSSEYTVQSPQSADQPSAISTTKRARTAYTSSQLVELEREFHTSKYLCRPRRIQMARALNLTERQIKIWFQNRRMKYKKEQKAKASPSSTSPGSPAEHPISTTTGLRTRCDDLRRNPPTYSQYIPPPPPPRVAPPSYAPTGYNYDMGIHQEYNLPPTVGQMNYGAPGYPPVNYSTNYLPNVRFVPNIPIKEEDISPSSSANFINCPSTNVNWIGQYDPTSTNAIDPPTTVTQL</sequence>
<dbReference type="InterPro" id="IPR020479">
    <property type="entry name" value="HD_metazoa"/>
</dbReference>
<feature type="region of interest" description="Disordered" evidence="7">
    <location>
        <begin position="129"/>
        <end position="151"/>
    </location>
</feature>
<feature type="compositionally biased region" description="Low complexity" evidence="7">
    <location>
        <begin position="212"/>
        <end position="221"/>
    </location>
</feature>
<feature type="domain" description="Homeobox" evidence="8">
    <location>
        <begin position="146"/>
        <end position="206"/>
    </location>
</feature>
<keyword evidence="4 5" id="KW-0539">Nucleus</keyword>
<accession>A0AAW1UHF1</accession>
<dbReference type="InterPro" id="IPR001356">
    <property type="entry name" value="HD"/>
</dbReference>
<protein>
    <recommendedName>
        <fullName evidence="8">Homeobox domain-containing protein</fullName>
    </recommendedName>
</protein>
<dbReference type="SUPFAM" id="SSF46689">
    <property type="entry name" value="Homeodomain-like"/>
    <property type="match status" value="1"/>
</dbReference>
<dbReference type="GO" id="GO:0000981">
    <property type="term" value="F:DNA-binding transcription factor activity, RNA polymerase II-specific"/>
    <property type="evidence" value="ECO:0007669"/>
    <property type="project" value="InterPro"/>
</dbReference>
<evidence type="ECO:0000256" key="5">
    <source>
        <dbReference type="PROSITE-ProRule" id="PRU00108"/>
    </source>
</evidence>
<dbReference type="GO" id="GO:0000978">
    <property type="term" value="F:RNA polymerase II cis-regulatory region sequence-specific DNA binding"/>
    <property type="evidence" value="ECO:0007669"/>
    <property type="project" value="TreeGrafter"/>
</dbReference>
<proteinExistence type="predicted"/>
<dbReference type="GO" id="GO:0005634">
    <property type="term" value="C:nucleus"/>
    <property type="evidence" value="ECO:0007669"/>
    <property type="project" value="UniProtKB-SubCell"/>
</dbReference>
<dbReference type="Gene3D" id="1.10.10.60">
    <property type="entry name" value="Homeodomain-like"/>
    <property type="match status" value="1"/>
</dbReference>
<dbReference type="Pfam" id="PF00046">
    <property type="entry name" value="Homeodomain"/>
    <property type="match status" value="1"/>
</dbReference>
<evidence type="ECO:0000256" key="3">
    <source>
        <dbReference type="ARBA" id="ARBA00023155"/>
    </source>
</evidence>
<gene>
    <name evidence="9" type="ORF">WA026_004000</name>
</gene>
<evidence type="ECO:0000313" key="9">
    <source>
        <dbReference type="EMBL" id="KAK9879151.1"/>
    </source>
</evidence>
<feature type="compositionally biased region" description="Basic and acidic residues" evidence="7">
    <location>
        <begin position="1"/>
        <end position="34"/>
    </location>
</feature>